<comment type="caution">
    <text evidence="1">The sequence shown here is derived from an EMBL/GenBank/DDBJ whole genome shotgun (WGS) entry which is preliminary data.</text>
</comment>
<dbReference type="EMBL" id="CAJJDO010000062">
    <property type="protein sequence ID" value="CAD8174809.1"/>
    <property type="molecule type" value="Genomic_DNA"/>
</dbReference>
<organism evidence="1 2">
    <name type="scientific">Paramecium pentaurelia</name>
    <dbReference type="NCBI Taxonomy" id="43138"/>
    <lineage>
        <taxon>Eukaryota</taxon>
        <taxon>Sar</taxon>
        <taxon>Alveolata</taxon>
        <taxon>Ciliophora</taxon>
        <taxon>Intramacronucleata</taxon>
        <taxon>Oligohymenophorea</taxon>
        <taxon>Peniculida</taxon>
        <taxon>Parameciidae</taxon>
        <taxon>Paramecium</taxon>
    </lineage>
</organism>
<gene>
    <name evidence="1" type="ORF">PPENT_87.1.T0620007</name>
</gene>
<protein>
    <submittedName>
        <fullName evidence="1">Uncharacterized protein</fullName>
    </submittedName>
</protein>
<reference evidence="1" key="1">
    <citation type="submission" date="2021-01" db="EMBL/GenBank/DDBJ databases">
        <authorList>
            <consortium name="Genoscope - CEA"/>
            <person name="William W."/>
        </authorList>
    </citation>
    <scope>NUCLEOTIDE SEQUENCE</scope>
</reference>
<evidence type="ECO:0000313" key="2">
    <source>
        <dbReference type="Proteomes" id="UP000689195"/>
    </source>
</evidence>
<name>A0A8S1VG14_9CILI</name>
<proteinExistence type="predicted"/>
<dbReference type="Proteomes" id="UP000689195">
    <property type="component" value="Unassembled WGS sequence"/>
</dbReference>
<evidence type="ECO:0000313" key="1">
    <source>
        <dbReference type="EMBL" id="CAD8174809.1"/>
    </source>
</evidence>
<dbReference type="AlphaFoldDB" id="A0A8S1VG14"/>
<accession>A0A8S1VG14</accession>
<sequence>MIIDGNHPEFFLIPFKDYLDKKGKSIIQNAMINNLQNIHLLIEGKLILENKILHEYLKFVRWTGKFSFT</sequence>
<keyword evidence="2" id="KW-1185">Reference proteome</keyword>